<accession>A0A4R2NJK9</accession>
<dbReference type="Pfam" id="PF17853">
    <property type="entry name" value="GGDEF_2"/>
    <property type="match status" value="1"/>
</dbReference>
<proteinExistence type="inferred from homology"/>
<dbReference type="Gene3D" id="1.10.10.2840">
    <property type="entry name" value="PucR C-terminal helix-turn-helix domain"/>
    <property type="match status" value="1"/>
</dbReference>
<dbReference type="InterPro" id="IPR041522">
    <property type="entry name" value="CdaR_GGDEF"/>
</dbReference>
<dbReference type="InterPro" id="IPR051448">
    <property type="entry name" value="CdaR-like_regulators"/>
</dbReference>
<dbReference type="AlphaFoldDB" id="A0A4R2NJK9"/>
<keyword evidence="6" id="KW-1185">Reference proteome</keyword>
<feature type="domain" description="PucR C-terminal helix-turn-helix" evidence="3">
    <location>
        <begin position="330"/>
        <end position="388"/>
    </location>
</feature>
<dbReference type="Proteomes" id="UP000295416">
    <property type="component" value="Unassembled WGS sequence"/>
</dbReference>
<evidence type="ECO:0000256" key="1">
    <source>
        <dbReference type="ARBA" id="ARBA00006754"/>
    </source>
</evidence>
<name>A0A4R2NJK9_9BACL</name>
<evidence type="ECO:0000259" key="2">
    <source>
        <dbReference type="Pfam" id="PF07905"/>
    </source>
</evidence>
<evidence type="ECO:0000313" key="5">
    <source>
        <dbReference type="EMBL" id="TCP21657.1"/>
    </source>
</evidence>
<comment type="caution">
    <text evidence="5">The sequence shown here is derived from an EMBL/GenBank/DDBJ whole genome shotgun (WGS) entry which is preliminary data.</text>
</comment>
<evidence type="ECO:0000259" key="3">
    <source>
        <dbReference type="Pfam" id="PF13556"/>
    </source>
</evidence>
<dbReference type="InterPro" id="IPR025736">
    <property type="entry name" value="PucR_C-HTH_dom"/>
</dbReference>
<dbReference type="PANTHER" id="PTHR33744">
    <property type="entry name" value="CARBOHYDRATE DIACID REGULATOR"/>
    <property type="match status" value="1"/>
</dbReference>
<sequence length="399" mass="44499">MNITVAKALHIQPLNRCVVAGGHRGLSRGVRSVTIMDSPDTSWLKAGELLLTTGFVFKDDIDAQVRVIQDLHDQQCAGLGIKEKRFLPEIPKLMIKEADRLDFPLFTIPYDMTLSDMILALTQEIINEQRHLTKQAKREEYFSGLLTGSLSETDLILNQGKAYGLSSANEYVVYCLKGISLHNISEDRLQQIISKAGAAANERLISIKLDDHVAVIQVGHSKDLLMQTPMPNGTASLIVKHFAEDIDNERITIGIGKYKQDVCRIHESYKEAKEAVFLGGRIMEGEMIFNYAALEADALLQHLPDVLLERYLTSTLAPLIKYDTETGSNLMYTLEVYLSLKGHIGEIARSMYIHRNTVKFRITRIEELLGVDLTGGDTIFRLGLALRVAHLLGLPVSQA</sequence>
<gene>
    <name evidence="5" type="ORF">EV207_14111</name>
</gene>
<dbReference type="InterPro" id="IPR042070">
    <property type="entry name" value="PucR_C-HTH_sf"/>
</dbReference>
<dbReference type="Pfam" id="PF13556">
    <property type="entry name" value="HTH_30"/>
    <property type="match status" value="1"/>
</dbReference>
<feature type="domain" description="CdaR GGDEF-like" evidence="4">
    <location>
        <begin position="153"/>
        <end position="275"/>
    </location>
</feature>
<comment type="similarity">
    <text evidence="1">Belongs to the CdaR family.</text>
</comment>
<evidence type="ECO:0000259" key="4">
    <source>
        <dbReference type="Pfam" id="PF17853"/>
    </source>
</evidence>
<dbReference type="EMBL" id="SLXK01000041">
    <property type="protein sequence ID" value="TCP21657.1"/>
    <property type="molecule type" value="Genomic_DNA"/>
</dbReference>
<feature type="domain" description="Purine catabolism PurC-like" evidence="2">
    <location>
        <begin position="9"/>
        <end position="125"/>
    </location>
</feature>
<protein>
    <submittedName>
        <fullName evidence="5">PucR-like helix-turn-helix protein</fullName>
    </submittedName>
</protein>
<dbReference type="InterPro" id="IPR012914">
    <property type="entry name" value="PucR_dom"/>
</dbReference>
<evidence type="ECO:0000313" key="6">
    <source>
        <dbReference type="Proteomes" id="UP000295416"/>
    </source>
</evidence>
<dbReference type="Pfam" id="PF07905">
    <property type="entry name" value="PucR"/>
    <property type="match status" value="1"/>
</dbReference>
<dbReference type="OrthoDB" id="142218at2"/>
<reference evidence="5 6" key="1">
    <citation type="submission" date="2019-03" db="EMBL/GenBank/DDBJ databases">
        <title>Genomic Encyclopedia of Type Strains, Phase IV (KMG-IV): sequencing the most valuable type-strain genomes for metagenomic binning, comparative biology and taxonomic classification.</title>
        <authorList>
            <person name="Goeker M."/>
        </authorList>
    </citation>
    <scope>NUCLEOTIDE SEQUENCE [LARGE SCALE GENOMIC DNA]</scope>
    <source>
        <strain evidence="5 6">DSM 19377</strain>
    </source>
</reference>
<organism evidence="5 6">
    <name type="scientific">Scopulibacillus darangshiensis</name>
    <dbReference type="NCBI Taxonomy" id="442528"/>
    <lineage>
        <taxon>Bacteria</taxon>
        <taxon>Bacillati</taxon>
        <taxon>Bacillota</taxon>
        <taxon>Bacilli</taxon>
        <taxon>Bacillales</taxon>
        <taxon>Sporolactobacillaceae</taxon>
        <taxon>Scopulibacillus</taxon>
    </lineage>
</organism>
<dbReference type="RefSeq" id="WP_132747725.1">
    <property type="nucleotide sequence ID" value="NZ_SLXK01000041.1"/>
</dbReference>